<evidence type="ECO:0000313" key="1">
    <source>
        <dbReference type="EMBL" id="ABV94088.1"/>
    </source>
</evidence>
<evidence type="ECO:0000313" key="2">
    <source>
        <dbReference type="Proteomes" id="UP000006833"/>
    </source>
</evidence>
<dbReference type="STRING" id="398580.Dshi_2352"/>
<dbReference type="OrthoDB" id="9772295at2"/>
<gene>
    <name evidence="1" type="ordered locus">Dshi_2352</name>
</gene>
<dbReference type="InterPro" id="IPR014917">
    <property type="entry name" value="DUF1800"/>
</dbReference>
<keyword evidence="2" id="KW-1185">Reference proteome</keyword>
<proteinExistence type="predicted"/>
<accession>A8LRQ7</accession>
<protein>
    <recommendedName>
        <fullName evidence="3">DUF1800 domain-containing protein</fullName>
    </recommendedName>
</protein>
<dbReference type="eggNOG" id="COG5267">
    <property type="taxonomic scope" value="Bacteria"/>
</dbReference>
<dbReference type="HOGENOM" id="CLU_026001_0_1_5"/>
<sequence>MVSAATLAAFRYGYGPRPDGAKVRDAAGLLASLPDAGLPFTDDWDTRYAIFEMIRQARRDRDRGVDGSMQRSRSANRAFAQYLRRDQRRAVQAAMESPTGFDQRLLAFWIDHFTAAQTFPRLSLALPHMHATAIGPHITGRFKDMLRAVITHPAMVMYLDQGRSFGPNSPAGLERGRGLNENLARELLELHTLGVDAGYTQTDVRELAELLTGLAHGPDGYAFYRGRVEPGPETVMGRTYHSDRPGIEPIAQVLDDLAAHPETAQHLARKLVVHFLGAPAPRDLVADMADAYLATDTRLTALYDVMLHDPRAWHPQAVKARTPFEFVVAALRAAGTDPAQLSGLRPREVNRDFLQPLAQMGQPLWRPQGPDGWPEAPEAWITPVGLSARLRWSDGFAKRMLGGSDPRDFLDTAVGDAASPTLRFAVAGAEDRIEGHVIVLASPEFNRR</sequence>
<name>A8LRQ7_DINSH</name>
<dbReference type="RefSeq" id="WP_012179019.1">
    <property type="nucleotide sequence ID" value="NC_009952.1"/>
</dbReference>
<dbReference type="KEGG" id="dsh:Dshi_2352"/>
<reference evidence="2" key="1">
    <citation type="journal article" date="2010" name="ISME J.">
        <title>The complete genome sequence of the algal symbiont Dinoroseobacter shibae: a hitchhiker's guide to life in the sea.</title>
        <authorList>
            <person name="Wagner-Dobler I."/>
            <person name="Ballhausen B."/>
            <person name="Berger M."/>
            <person name="Brinkhoff T."/>
            <person name="Buchholz I."/>
            <person name="Bunk B."/>
            <person name="Cypionka H."/>
            <person name="Daniel R."/>
            <person name="Drepper T."/>
            <person name="Gerdts G."/>
            <person name="Hahnke S."/>
            <person name="Han C."/>
            <person name="Jahn D."/>
            <person name="Kalhoefer D."/>
            <person name="Kiss H."/>
            <person name="Klenk H.P."/>
            <person name="Kyrpides N."/>
            <person name="Liebl W."/>
            <person name="Liesegang H."/>
            <person name="Meincke L."/>
            <person name="Pati A."/>
            <person name="Petersen J."/>
            <person name="Piekarski T."/>
            <person name="Pommerenke C."/>
            <person name="Pradella S."/>
            <person name="Pukall R."/>
            <person name="Rabus R."/>
            <person name="Stackebrandt E."/>
            <person name="Thole S."/>
            <person name="Thompson L."/>
            <person name="Tielen P."/>
            <person name="Tomasch J."/>
            <person name="von Jan M."/>
            <person name="Wanphrut N."/>
            <person name="Wichels A."/>
            <person name="Zech H."/>
            <person name="Simon M."/>
        </authorList>
    </citation>
    <scope>NUCLEOTIDE SEQUENCE [LARGE SCALE GENOMIC DNA]</scope>
    <source>
        <strain evidence="2">DSM 16493 / NCIMB 14021 / DFL 12</strain>
    </source>
</reference>
<evidence type="ECO:0008006" key="3">
    <source>
        <dbReference type="Google" id="ProtNLM"/>
    </source>
</evidence>
<dbReference type="Pfam" id="PF08811">
    <property type="entry name" value="DUF1800"/>
    <property type="match status" value="1"/>
</dbReference>
<dbReference type="Proteomes" id="UP000006833">
    <property type="component" value="Chromosome"/>
</dbReference>
<dbReference type="AlphaFoldDB" id="A8LRQ7"/>
<dbReference type="EMBL" id="CP000830">
    <property type="protein sequence ID" value="ABV94088.1"/>
    <property type="molecule type" value="Genomic_DNA"/>
</dbReference>
<organism evidence="1 2">
    <name type="scientific">Dinoroseobacter shibae (strain DSM 16493 / NCIMB 14021 / DFL 12)</name>
    <dbReference type="NCBI Taxonomy" id="398580"/>
    <lineage>
        <taxon>Bacteria</taxon>
        <taxon>Pseudomonadati</taxon>
        <taxon>Pseudomonadota</taxon>
        <taxon>Alphaproteobacteria</taxon>
        <taxon>Rhodobacterales</taxon>
        <taxon>Roseobacteraceae</taxon>
        <taxon>Dinoroseobacter</taxon>
    </lineage>
</organism>